<accession>A0ABQ9HFB2</accession>
<name>A0ABQ9HFB2_9NEOP</name>
<feature type="compositionally biased region" description="Basic and acidic residues" evidence="1">
    <location>
        <begin position="1"/>
        <end position="15"/>
    </location>
</feature>
<evidence type="ECO:0000256" key="1">
    <source>
        <dbReference type="SAM" id="MobiDB-lite"/>
    </source>
</evidence>
<dbReference type="EMBL" id="JARBHB010000005">
    <property type="protein sequence ID" value="KAJ8883002.1"/>
    <property type="molecule type" value="Genomic_DNA"/>
</dbReference>
<evidence type="ECO:0000313" key="3">
    <source>
        <dbReference type="Proteomes" id="UP001159363"/>
    </source>
</evidence>
<keyword evidence="3" id="KW-1185">Reference proteome</keyword>
<organism evidence="2 3">
    <name type="scientific">Dryococelus australis</name>
    <dbReference type="NCBI Taxonomy" id="614101"/>
    <lineage>
        <taxon>Eukaryota</taxon>
        <taxon>Metazoa</taxon>
        <taxon>Ecdysozoa</taxon>
        <taxon>Arthropoda</taxon>
        <taxon>Hexapoda</taxon>
        <taxon>Insecta</taxon>
        <taxon>Pterygota</taxon>
        <taxon>Neoptera</taxon>
        <taxon>Polyneoptera</taxon>
        <taxon>Phasmatodea</taxon>
        <taxon>Verophasmatodea</taxon>
        <taxon>Anareolatae</taxon>
        <taxon>Phasmatidae</taxon>
        <taxon>Eurycanthinae</taxon>
        <taxon>Dryococelus</taxon>
    </lineage>
</organism>
<gene>
    <name evidence="2" type="ORF">PR048_014841</name>
</gene>
<comment type="caution">
    <text evidence="2">The sequence shown here is derived from an EMBL/GenBank/DDBJ whole genome shotgun (WGS) entry which is preliminary data.</text>
</comment>
<reference evidence="2 3" key="1">
    <citation type="submission" date="2023-02" db="EMBL/GenBank/DDBJ databases">
        <title>LHISI_Scaffold_Assembly.</title>
        <authorList>
            <person name="Stuart O.P."/>
            <person name="Cleave R."/>
            <person name="Magrath M.J.L."/>
            <person name="Mikheyev A.S."/>
        </authorList>
    </citation>
    <scope>NUCLEOTIDE SEQUENCE [LARGE SCALE GENOMIC DNA]</scope>
    <source>
        <strain evidence="2">Daus_M_001</strain>
        <tissue evidence="2">Leg muscle</tissue>
    </source>
</reference>
<sequence length="582" mass="63625">MEQRLNAAVEKKRENPQASGSVHHVSDIGKIGFDTAAPGIYPSLPCETIAENLRTQSEVAQCLTTGLALTGETGFDSRSGRPDFGFPMFSPKSLQMNAGTGYYSPPTKENRARFRMGSPPNFRMWGSCQTMPLVGGFSRGSPVSPTLTLQRYSIPRFTLIGSQDLDLAGGSTCDEVDGRRLAEVKNCCTGCARRRGWWPVDEGVRGLIRREPSRAEPTASVADRWERTRGVERAPAVGVLLVCGVQERGATSSRRARGGGRRACACVRVRVACSSCVATPRDGRANQRGVPLRRRRRTRGLALRLRPAACNNIPKQEREAGALVNDCARWAAQGSGVYVPRRDLRETLMAGGGGARWSPIGYYLYTCPKIDSVHHSGDGGMGQEKGGEYGAVPEVKGVEMGDPRENPPTSSIIRQDTHVRNSGVNRPEIEPVSPWWEASSLIAQPPDESSGSETKKRVEDLAVACRKESFHYSSGAISENHDQDGWASLKVIIETLRSVQCNFVEHSSRLCASNVVDTLSLDYNLEEDPGVSVGFIVTHRTKSVHRVDEILGRYSNYITTEREDRCMRTNGSGLPCRNIITG</sequence>
<dbReference type="Proteomes" id="UP001159363">
    <property type="component" value="Chromosome 4"/>
</dbReference>
<evidence type="ECO:0000313" key="2">
    <source>
        <dbReference type="EMBL" id="KAJ8883002.1"/>
    </source>
</evidence>
<proteinExistence type="predicted"/>
<feature type="region of interest" description="Disordered" evidence="1">
    <location>
        <begin position="1"/>
        <end position="23"/>
    </location>
</feature>
<protein>
    <submittedName>
        <fullName evidence="2">Uncharacterized protein</fullName>
    </submittedName>
</protein>